<dbReference type="CDD" id="cd00030">
    <property type="entry name" value="C2"/>
    <property type="match status" value="2"/>
</dbReference>
<dbReference type="GO" id="GO:0016020">
    <property type="term" value="C:membrane"/>
    <property type="evidence" value="ECO:0007669"/>
    <property type="project" value="UniProtKB-SubCell"/>
</dbReference>
<dbReference type="InterPro" id="IPR035892">
    <property type="entry name" value="C2_domain_sf"/>
</dbReference>
<evidence type="ECO:0000313" key="11">
    <source>
        <dbReference type="RefSeq" id="XP_026277475.1"/>
    </source>
</evidence>
<feature type="compositionally biased region" description="Polar residues" evidence="6">
    <location>
        <begin position="806"/>
        <end position="822"/>
    </location>
</feature>
<dbReference type="OrthoDB" id="270970at2759"/>
<keyword evidence="3" id="KW-0445">Lipid transport</keyword>
<name>A0A6J1SDS1_FRAOC</name>
<dbReference type="PANTHER" id="PTHR46980">
    <property type="entry name" value="TRICALBIN-1-RELATED"/>
    <property type="match status" value="1"/>
</dbReference>
<evidence type="ECO:0000256" key="6">
    <source>
        <dbReference type="SAM" id="MobiDB-lite"/>
    </source>
</evidence>
<feature type="region of interest" description="Disordered" evidence="6">
    <location>
        <begin position="806"/>
        <end position="878"/>
    </location>
</feature>
<feature type="domain" description="SMP-LTD" evidence="9">
    <location>
        <begin position="80"/>
        <end position="298"/>
    </location>
</feature>
<sequence>MSSEAPARFRRDRELRRVWLVVGGAVALAWLVGAAGWSLAWLLLLLAGLAAVARAPLADVLDEAVRYETRRVRARRALAQDETAEWFNFLLNRWWTFSSNSLLALLKDRLEPLLNESKPSIVESLELRQLCLGSQTPLLRGLRASELVGGRCVPLTLSSLRGMAGLGGHTDGPTLAPCHQVALQAHVELHPSDDFRCVLRTRLFGKGVGMDLDLAMEKLHLSGQVLATLTLDINAPFPHITHLSVTFVEKPDIWFSVRILKSVQAMEVPLLKTWIHSLVMDALVTSLVDPGHLDLVLVAPDCPRPAKDAGDGDGESLASGVLTLGLSISQAVGLGAPGPDEGGARWLVVTLGSQRRTCQLSPASQLSSWSDSVSFLVGAAQLQAPTDRLQVKLKTKRLVGALTLAQYELPLSAYALEGSPSLAVDTVLHRKPTRASMQLPVINAHLEYTTLPPMTVPLQHDPLAQADQPVPSDAMQQGGVLFVVIHGAEGLSASDQNECNPYCMIFNNRQKVKTTHYMRGTTSPNWESRMQILVSDFSQASLSFVICSWSSSKMADTDLLGVAVFNFNQGERKVLRRQLALTGGSAVANITVSVAFQPVASVSSSRSANRTESGSIREKDRERPASPDSQRNIDEFSTFNKGKRNSNTWMHQAKMLLTHKDNDSSVFDISNLLSNGHGLIEVSLIKARDLVSKDLNGFSDPYCEVKVNGECKYKTCIKKKTLNPTWEESTITGMPHNNETLDIFMWDHDVFGMKDFLGSITLSCDEIRRCSALDAPQWFQLQGTKSGSVEIKIKVISDMETESISSYAPSTAPSVNSCTSSPRLPLKAESERDSNYSFKPIIRRPSMERSRLRLHADPPPPPPRTVTLQNKSNLKDASSNGFQMDLIEKSWSSSDPIHNKLNGNNSGTELRGSIVDNGNNWSPAQSTTSSPLPVPRLMVSSPRSNHNSPGRFSLRSSKPSLSPPSPNNGDSSINGDDENHFRKGNEYSSLRIMKQKVKQGLRLRRFRSEINVHEEKNGKNGRTGVALSLQPRTVDESDASDIMSGEILSHAVSQPSLIISKPKRPTDLKGLASPRPDTYVGVEGRVLQAQGLHIAHVAQLYCRVKLQTAVSPEKVSRLSGNSASGKTVAKSRLLPAVPNPRFDLHFQLDSSSPISRQAGLLFEIRSASKDIVASRRTTLQDLLSAAAPDTNEVHTWLALNNGASLEVEVAHGRELKKPARKIFRSWSVHRIGKI</sequence>
<evidence type="ECO:0000259" key="9">
    <source>
        <dbReference type="PROSITE" id="PS51847"/>
    </source>
</evidence>
<dbReference type="SMART" id="SM00239">
    <property type="entry name" value="C2"/>
    <property type="match status" value="3"/>
</dbReference>
<evidence type="ECO:0000256" key="3">
    <source>
        <dbReference type="ARBA" id="ARBA00023055"/>
    </source>
</evidence>
<feature type="compositionally biased region" description="Polar residues" evidence="6">
    <location>
        <begin position="916"/>
        <end position="931"/>
    </location>
</feature>
<evidence type="ECO:0000256" key="7">
    <source>
        <dbReference type="SAM" id="Phobius"/>
    </source>
</evidence>
<feature type="compositionally biased region" description="Basic and acidic residues" evidence="6">
    <location>
        <begin position="615"/>
        <end position="625"/>
    </location>
</feature>
<evidence type="ECO:0000256" key="4">
    <source>
        <dbReference type="ARBA" id="ARBA00023121"/>
    </source>
</evidence>
<feature type="region of interest" description="Disordered" evidence="6">
    <location>
        <begin position="606"/>
        <end position="640"/>
    </location>
</feature>
<accession>A0A6J1SDS1</accession>
<dbReference type="Gene3D" id="2.60.40.150">
    <property type="entry name" value="C2 domain"/>
    <property type="match status" value="2"/>
</dbReference>
<dbReference type="RefSeq" id="XP_026277475.1">
    <property type="nucleotide sequence ID" value="XM_026421690.2"/>
</dbReference>
<dbReference type="GeneID" id="113205900"/>
<dbReference type="AlphaFoldDB" id="A0A6J1SDS1"/>
<evidence type="ECO:0000256" key="5">
    <source>
        <dbReference type="ARBA" id="ARBA00023136"/>
    </source>
</evidence>
<dbReference type="InterPro" id="IPR052455">
    <property type="entry name" value="Tricalbin_domain"/>
</dbReference>
<dbReference type="PROSITE" id="PS51847">
    <property type="entry name" value="SMP"/>
    <property type="match status" value="1"/>
</dbReference>
<gene>
    <name evidence="11" type="primary">LOC113205900</name>
</gene>
<evidence type="ECO:0000313" key="10">
    <source>
        <dbReference type="Proteomes" id="UP000504606"/>
    </source>
</evidence>
<reference evidence="11" key="1">
    <citation type="submission" date="2025-08" db="UniProtKB">
        <authorList>
            <consortium name="RefSeq"/>
        </authorList>
    </citation>
    <scope>IDENTIFICATION</scope>
    <source>
        <tissue evidence="11">Whole organism</tissue>
    </source>
</reference>
<proteinExistence type="predicted"/>
<dbReference type="KEGG" id="foc:113205900"/>
<dbReference type="GO" id="GO:0006869">
    <property type="term" value="P:lipid transport"/>
    <property type="evidence" value="ECO:0007669"/>
    <property type="project" value="UniProtKB-KW"/>
</dbReference>
<evidence type="ECO:0000256" key="2">
    <source>
        <dbReference type="ARBA" id="ARBA00022448"/>
    </source>
</evidence>
<organism evidence="10 11">
    <name type="scientific">Frankliniella occidentalis</name>
    <name type="common">Western flower thrips</name>
    <name type="synonym">Euthrips occidentalis</name>
    <dbReference type="NCBI Taxonomy" id="133901"/>
    <lineage>
        <taxon>Eukaryota</taxon>
        <taxon>Metazoa</taxon>
        <taxon>Ecdysozoa</taxon>
        <taxon>Arthropoda</taxon>
        <taxon>Hexapoda</taxon>
        <taxon>Insecta</taxon>
        <taxon>Pterygota</taxon>
        <taxon>Neoptera</taxon>
        <taxon>Paraneoptera</taxon>
        <taxon>Thysanoptera</taxon>
        <taxon>Terebrantia</taxon>
        <taxon>Thripoidea</taxon>
        <taxon>Thripidae</taxon>
        <taxon>Frankliniella</taxon>
    </lineage>
</organism>
<comment type="subcellular location">
    <subcellularLocation>
        <location evidence="1">Membrane</location>
    </subcellularLocation>
</comment>
<dbReference type="InterPro" id="IPR031468">
    <property type="entry name" value="SMP_LBD"/>
</dbReference>
<evidence type="ECO:0000256" key="1">
    <source>
        <dbReference type="ARBA" id="ARBA00004370"/>
    </source>
</evidence>
<dbReference type="PROSITE" id="PS50004">
    <property type="entry name" value="C2"/>
    <property type="match status" value="2"/>
</dbReference>
<dbReference type="SUPFAM" id="SSF49562">
    <property type="entry name" value="C2 domain (Calcium/lipid-binding domain, CaLB)"/>
    <property type="match status" value="2"/>
</dbReference>
<dbReference type="CDD" id="cd21669">
    <property type="entry name" value="SMP_SF"/>
    <property type="match status" value="1"/>
</dbReference>
<keyword evidence="5 7" id="KW-0472">Membrane</keyword>
<keyword evidence="10" id="KW-1185">Reference proteome</keyword>
<dbReference type="PANTHER" id="PTHR46980:SF2">
    <property type="entry name" value="TRICALBIN-1-RELATED"/>
    <property type="match status" value="1"/>
</dbReference>
<dbReference type="GO" id="GO:0008289">
    <property type="term" value="F:lipid binding"/>
    <property type="evidence" value="ECO:0007669"/>
    <property type="project" value="UniProtKB-KW"/>
</dbReference>
<dbReference type="InterPro" id="IPR000008">
    <property type="entry name" value="C2_dom"/>
</dbReference>
<feature type="region of interest" description="Disordered" evidence="6">
    <location>
        <begin position="893"/>
        <end position="989"/>
    </location>
</feature>
<keyword evidence="4" id="KW-0446">Lipid-binding</keyword>
<keyword evidence="7" id="KW-0812">Transmembrane</keyword>
<feature type="compositionally biased region" description="Polar residues" evidence="6">
    <location>
        <begin position="627"/>
        <end position="640"/>
    </location>
</feature>
<feature type="compositionally biased region" description="Polar residues" evidence="6">
    <location>
        <begin position="866"/>
        <end position="878"/>
    </location>
</feature>
<protein>
    <submittedName>
        <fullName evidence="11">Uncharacterized protein LOC113205900</fullName>
    </submittedName>
</protein>
<dbReference type="Proteomes" id="UP000504606">
    <property type="component" value="Unplaced"/>
</dbReference>
<dbReference type="Pfam" id="PF00168">
    <property type="entry name" value="C2"/>
    <property type="match status" value="2"/>
</dbReference>
<keyword evidence="2" id="KW-0813">Transport</keyword>
<feature type="transmembrane region" description="Helical" evidence="7">
    <location>
        <begin position="18"/>
        <end position="51"/>
    </location>
</feature>
<feature type="domain" description="C2" evidence="8">
    <location>
        <begin position="462"/>
        <end position="583"/>
    </location>
</feature>
<evidence type="ECO:0000259" key="8">
    <source>
        <dbReference type="PROSITE" id="PS50004"/>
    </source>
</evidence>
<feature type="compositionally biased region" description="Polar residues" evidence="6">
    <location>
        <begin position="941"/>
        <end position="950"/>
    </location>
</feature>
<keyword evidence="7" id="KW-1133">Transmembrane helix</keyword>
<feature type="domain" description="C2" evidence="8">
    <location>
        <begin position="661"/>
        <end position="779"/>
    </location>
</feature>
<feature type="compositionally biased region" description="Basic and acidic residues" evidence="6">
    <location>
        <begin position="845"/>
        <end position="856"/>
    </location>
</feature>
<feature type="compositionally biased region" description="Polar residues" evidence="6">
    <location>
        <begin position="893"/>
        <end position="908"/>
    </location>
</feature>